<evidence type="ECO:0000313" key="3">
    <source>
        <dbReference type="Proteomes" id="UP000623467"/>
    </source>
</evidence>
<dbReference type="Proteomes" id="UP000623467">
    <property type="component" value="Unassembled WGS sequence"/>
</dbReference>
<organism evidence="2 3">
    <name type="scientific">Mycena sanguinolenta</name>
    <dbReference type="NCBI Taxonomy" id="230812"/>
    <lineage>
        <taxon>Eukaryota</taxon>
        <taxon>Fungi</taxon>
        <taxon>Dikarya</taxon>
        <taxon>Basidiomycota</taxon>
        <taxon>Agaricomycotina</taxon>
        <taxon>Agaricomycetes</taxon>
        <taxon>Agaricomycetidae</taxon>
        <taxon>Agaricales</taxon>
        <taxon>Marasmiineae</taxon>
        <taxon>Mycenaceae</taxon>
        <taxon>Mycena</taxon>
    </lineage>
</organism>
<feature type="transmembrane region" description="Helical" evidence="1">
    <location>
        <begin position="223"/>
        <end position="242"/>
    </location>
</feature>
<dbReference type="OrthoDB" id="3197626at2759"/>
<keyword evidence="1" id="KW-0472">Membrane</keyword>
<reference evidence="2" key="1">
    <citation type="submission" date="2020-05" db="EMBL/GenBank/DDBJ databases">
        <title>Mycena genomes resolve the evolution of fungal bioluminescence.</title>
        <authorList>
            <person name="Tsai I.J."/>
        </authorList>
    </citation>
    <scope>NUCLEOTIDE SEQUENCE</scope>
    <source>
        <strain evidence="2">160909Yilan</strain>
    </source>
</reference>
<protein>
    <recommendedName>
        <fullName evidence="4">Transmembrane protein</fullName>
    </recommendedName>
</protein>
<dbReference type="AlphaFoldDB" id="A0A8H6Y3A3"/>
<evidence type="ECO:0000256" key="1">
    <source>
        <dbReference type="SAM" id="Phobius"/>
    </source>
</evidence>
<keyword evidence="1" id="KW-0812">Transmembrane</keyword>
<accession>A0A8H6Y3A3</accession>
<proteinExistence type="predicted"/>
<keyword evidence="3" id="KW-1185">Reference proteome</keyword>
<sequence>MVNWQSAAEIAKDAAAFGKFMHVLLGLYMYASFALGGRKFTLPRQLGMVYELGIRLVLYLWPEEVSLADDLLFPESLLPALCINVKSLLLAGITVSLNVTAEIDCQGLYTFNAIFGNAAIGLASINLSLRTIAVWNQRWYIWLPLLAIIMGHWSLLLHGVLINAAWDPIQGCVITSTDNRLLAATFIYGMSFDFTVLCLTAYKLAFPTGGKSRLINLIFRDGLIYFVIAFLSNLLATIFMLLDLNAVMSIIANVPAAIASTVRPFLVLVLLILIYLAKIVACRAVRRLANYSTTGAEMFTGATTAGSTLAFRTTGATVRPKVLTKASDGVHVQMETFESPSEPAYLEYDAAGKITKGEAYDPEAQAVSNEFKRPPY</sequence>
<keyword evidence="1" id="KW-1133">Transmembrane helix</keyword>
<comment type="caution">
    <text evidence="2">The sequence shown here is derived from an EMBL/GenBank/DDBJ whole genome shotgun (WGS) entry which is preliminary data.</text>
</comment>
<name>A0A8H6Y3A3_9AGAR</name>
<feature type="transmembrane region" description="Helical" evidence="1">
    <location>
        <begin position="20"/>
        <end position="37"/>
    </location>
</feature>
<evidence type="ECO:0000313" key="2">
    <source>
        <dbReference type="EMBL" id="KAF7351391.1"/>
    </source>
</evidence>
<evidence type="ECO:0008006" key="4">
    <source>
        <dbReference type="Google" id="ProtNLM"/>
    </source>
</evidence>
<dbReference type="EMBL" id="JACAZH010000013">
    <property type="protein sequence ID" value="KAF7351391.1"/>
    <property type="molecule type" value="Genomic_DNA"/>
</dbReference>
<feature type="transmembrane region" description="Helical" evidence="1">
    <location>
        <begin position="181"/>
        <end position="202"/>
    </location>
</feature>
<feature type="transmembrane region" description="Helical" evidence="1">
    <location>
        <begin position="254"/>
        <end position="277"/>
    </location>
</feature>
<gene>
    <name evidence="2" type="ORF">MSAN_01570800</name>
</gene>
<feature type="transmembrane region" description="Helical" evidence="1">
    <location>
        <begin position="139"/>
        <end position="161"/>
    </location>
</feature>